<protein>
    <recommendedName>
        <fullName evidence="4">Secreted protein</fullName>
    </recommendedName>
</protein>
<organism evidence="2 3">
    <name type="scientific">Steinernema carpocapsae</name>
    <name type="common">Entomopathogenic nematode</name>
    <dbReference type="NCBI Taxonomy" id="34508"/>
    <lineage>
        <taxon>Eukaryota</taxon>
        <taxon>Metazoa</taxon>
        <taxon>Ecdysozoa</taxon>
        <taxon>Nematoda</taxon>
        <taxon>Chromadorea</taxon>
        <taxon>Rhabditida</taxon>
        <taxon>Tylenchina</taxon>
        <taxon>Panagrolaimomorpha</taxon>
        <taxon>Strongyloidoidea</taxon>
        <taxon>Steinernematidae</taxon>
        <taxon>Steinernema</taxon>
    </lineage>
</organism>
<feature type="signal peptide" evidence="1">
    <location>
        <begin position="1"/>
        <end position="18"/>
    </location>
</feature>
<feature type="chain" id="PRO_5020883975" description="Secreted protein" evidence="1">
    <location>
        <begin position="19"/>
        <end position="69"/>
    </location>
</feature>
<evidence type="ECO:0000313" key="2">
    <source>
        <dbReference type="EMBL" id="TMS35953.1"/>
    </source>
</evidence>
<proteinExistence type="predicted"/>
<evidence type="ECO:0000256" key="1">
    <source>
        <dbReference type="SAM" id="SignalP"/>
    </source>
</evidence>
<sequence length="69" mass="7714">MLIAFLLLPVSIGPHAKRQWVQNTSDGRDNQNTITKGGCIDVEIVEASQTWMISRPVFRVQAIAVHVQK</sequence>
<gene>
    <name evidence="2" type="ORF">L596_003235</name>
</gene>
<name>A0A4V6I7X8_STECR</name>
<evidence type="ECO:0000313" key="3">
    <source>
        <dbReference type="Proteomes" id="UP000298663"/>
    </source>
</evidence>
<keyword evidence="1" id="KW-0732">Signal</keyword>
<dbReference type="EMBL" id="AZBU02000001">
    <property type="protein sequence ID" value="TMS35953.1"/>
    <property type="molecule type" value="Genomic_DNA"/>
</dbReference>
<dbReference type="AlphaFoldDB" id="A0A4V6I7X8"/>
<keyword evidence="3" id="KW-1185">Reference proteome</keyword>
<dbReference type="Proteomes" id="UP000298663">
    <property type="component" value="Unassembled WGS sequence"/>
</dbReference>
<evidence type="ECO:0008006" key="4">
    <source>
        <dbReference type="Google" id="ProtNLM"/>
    </source>
</evidence>
<accession>A0A4V6I7X8</accession>
<comment type="caution">
    <text evidence="2">The sequence shown here is derived from an EMBL/GenBank/DDBJ whole genome shotgun (WGS) entry which is preliminary data.</text>
</comment>
<reference evidence="2 3" key="1">
    <citation type="journal article" date="2015" name="Genome Biol.">
        <title>Comparative genomics of Steinernema reveals deeply conserved gene regulatory networks.</title>
        <authorList>
            <person name="Dillman A.R."/>
            <person name="Macchietto M."/>
            <person name="Porter C.F."/>
            <person name="Rogers A."/>
            <person name="Williams B."/>
            <person name="Antoshechkin I."/>
            <person name="Lee M.M."/>
            <person name="Goodwin Z."/>
            <person name="Lu X."/>
            <person name="Lewis E.E."/>
            <person name="Goodrich-Blair H."/>
            <person name="Stock S.P."/>
            <person name="Adams B.J."/>
            <person name="Sternberg P.W."/>
            <person name="Mortazavi A."/>
        </authorList>
    </citation>
    <scope>NUCLEOTIDE SEQUENCE [LARGE SCALE GENOMIC DNA]</scope>
    <source>
        <strain evidence="2 3">ALL</strain>
    </source>
</reference>
<reference evidence="2 3" key="2">
    <citation type="journal article" date="2019" name="G3 (Bethesda)">
        <title>Hybrid Assembly of the Genome of the Entomopathogenic Nematode Steinernema carpocapsae Identifies the X-Chromosome.</title>
        <authorList>
            <person name="Serra L."/>
            <person name="Macchietto M."/>
            <person name="Macias-Munoz A."/>
            <person name="McGill C.J."/>
            <person name="Rodriguez I.M."/>
            <person name="Rodriguez B."/>
            <person name="Murad R."/>
            <person name="Mortazavi A."/>
        </authorList>
    </citation>
    <scope>NUCLEOTIDE SEQUENCE [LARGE SCALE GENOMIC DNA]</scope>
    <source>
        <strain evidence="2 3">ALL</strain>
    </source>
</reference>